<dbReference type="RefSeq" id="XP_042562788.1">
    <property type="nucleotide sequence ID" value="XM_042706854.1"/>
</dbReference>
<dbReference type="InterPro" id="IPR056771">
    <property type="entry name" value="FH3_FHOD1-3-like"/>
</dbReference>
<accession>A0A8M1KKA4</accession>
<feature type="domain" description="GBD/FH3" evidence="2">
    <location>
        <begin position="1"/>
        <end position="231"/>
    </location>
</feature>
<name>A0A8M1KKA4_CLUHA</name>
<feature type="compositionally biased region" description="Basic and acidic residues" evidence="1">
    <location>
        <begin position="280"/>
        <end position="312"/>
    </location>
</feature>
<sequence length="312" mass="35130">MLYVDGMNGLISHNETVQWLYTLIGSKFRLVVKTALKLLLVFVEYTEANASLLIEAVSAVDTKRGCKPWSNAMEILDEKDGVDTELLVYAMTLINKTLAGLPDQDSYYDVVDCLEEQGIEAMAHRHLNRKGTDLDLVEQFNIYEMALRHEDGDDETQPPPAGRKDRRRASVGGPPERRGLERRRSRRHSLQNGKGHTSAPASPSNHGHGPNFPTFNGSRIENINERHHGHGTPYPGRSHCVASAPSTPQSRFAPSSPPSPSDVKTDRSTLGGLLTSSYRQHQESLAAERDRRRLEREERLQKIERDERSRFK</sequence>
<evidence type="ECO:0000259" key="2">
    <source>
        <dbReference type="PROSITE" id="PS51232"/>
    </source>
</evidence>
<reference evidence="4" key="1">
    <citation type="submission" date="2025-08" db="UniProtKB">
        <authorList>
            <consortium name="RefSeq"/>
        </authorList>
    </citation>
    <scope>IDENTIFICATION</scope>
</reference>
<feature type="compositionally biased region" description="Polar residues" evidence="1">
    <location>
        <begin position="191"/>
        <end position="205"/>
    </location>
</feature>
<dbReference type="InterPro" id="IPR014768">
    <property type="entry name" value="GBD/FH3_dom"/>
</dbReference>
<proteinExistence type="predicted"/>
<dbReference type="GeneID" id="122132086"/>
<keyword evidence="3" id="KW-1185">Reference proteome</keyword>
<dbReference type="GO" id="GO:0051015">
    <property type="term" value="F:actin filament binding"/>
    <property type="evidence" value="ECO:0007669"/>
    <property type="project" value="TreeGrafter"/>
</dbReference>
<dbReference type="Pfam" id="PF24959">
    <property type="entry name" value="FH3_FHOD1-3"/>
    <property type="match status" value="1"/>
</dbReference>
<feature type="region of interest" description="Disordered" evidence="1">
    <location>
        <begin position="147"/>
        <end position="312"/>
    </location>
</feature>
<dbReference type="GO" id="GO:0055003">
    <property type="term" value="P:cardiac myofibril assembly"/>
    <property type="evidence" value="ECO:0007669"/>
    <property type="project" value="TreeGrafter"/>
</dbReference>
<dbReference type="GO" id="GO:0005856">
    <property type="term" value="C:cytoskeleton"/>
    <property type="evidence" value="ECO:0007669"/>
    <property type="project" value="TreeGrafter"/>
</dbReference>
<feature type="compositionally biased region" description="Polar residues" evidence="1">
    <location>
        <begin position="244"/>
        <end position="253"/>
    </location>
</feature>
<dbReference type="OrthoDB" id="9806920at2759"/>
<evidence type="ECO:0000256" key="1">
    <source>
        <dbReference type="SAM" id="MobiDB-lite"/>
    </source>
</evidence>
<dbReference type="KEGG" id="char:122132086"/>
<dbReference type="GO" id="GO:0045214">
    <property type="term" value="P:sarcomere organization"/>
    <property type="evidence" value="ECO:0007669"/>
    <property type="project" value="TreeGrafter"/>
</dbReference>
<dbReference type="GO" id="GO:0005737">
    <property type="term" value="C:cytoplasm"/>
    <property type="evidence" value="ECO:0007669"/>
    <property type="project" value="TreeGrafter"/>
</dbReference>
<gene>
    <name evidence="4" type="primary">LOC122132086</name>
</gene>
<dbReference type="PANTHER" id="PTHR45920">
    <property type="entry name" value="FORMIN HOMOLOGY 2 DOMAIN CONTAINING, ISOFORM I"/>
    <property type="match status" value="1"/>
</dbReference>
<feature type="compositionally biased region" description="Basic residues" evidence="1">
    <location>
        <begin position="180"/>
        <end position="189"/>
    </location>
</feature>
<evidence type="ECO:0000313" key="3">
    <source>
        <dbReference type="Proteomes" id="UP000515152"/>
    </source>
</evidence>
<organism evidence="3 4">
    <name type="scientific">Clupea harengus</name>
    <name type="common">Atlantic herring</name>
    <dbReference type="NCBI Taxonomy" id="7950"/>
    <lineage>
        <taxon>Eukaryota</taxon>
        <taxon>Metazoa</taxon>
        <taxon>Chordata</taxon>
        <taxon>Craniata</taxon>
        <taxon>Vertebrata</taxon>
        <taxon>Euteleostomi</taxon>
        <taxon>Actinopterygii</taxon>
        <taxon>Neopterygii</taxon>
        <taxon>Teleostei</taxon>
        <taxon>Clupei</taxon>
        <taxon>Clupeiformes</taxon>
        <taxon>Clupeoidei</taxon>
        <taxon>Clupeidae</taxon>
        <taxon>Clupea</taxon>
    </lineage>
</organism>
<dbReference type="PROSITE" id="PS51232">
    <property type="entry name" value="GBD_FH3"/>
    <property type="match status" value="1"/>
</dbReference>
<evidence type="ECO:0000313" key="4">
    <source>
        <dbReference type="RefSeq" id="XP_042562788.1"/>
    </source>
</evidence>
<dbReference type="Proteomes" id="UP000515152">
    <property type="component" value="Unplaced"/>
</dbReference>
<protein>
    <submittedName>
        <fullName evidence="4">FH1/FH2 domain-containing protein 3-like</fullName>
    </submittedName>
</protein>
<dbReference type="AlphaFoldDB" id="A0A8M1KKA4"/>
<dbReference type="GO" id="GO:0030866">
    <property type="term" value="P:cortical actin cytoskeleton organization"/>
    <property type="evidence" value="ECO:0007669"/>
    <property type="project" value="TreeGrafter"/>
</dbReference>
<dbReference type="PANTHER" id="PTHR45920:SF3">
    <property type="entry name" value="FH1_FH2 DOMAIN-CONTAINING PROTEIN 3"/>
    <property type="match status" value="1"/>
</dbReference>